<evidence type="ECO:0000313" key="4">
    <source>
        <dbReference type="Proteomes" id="UP001189429"/>
    </source>
</evidence>
<evidence type="ECO:0000313" key="3">
    <source>
        <dbReference type="EMBL" id="CAK0847957.1"/>
    </source>
</evidence>
<evidence type="ECO:0008006" key="5">
    <source>
        <dbReference type="Google" id="ProtNLM"/>
    </source>
</evidence>
<evidence type="ECO:0000256" key="2">
    <source>
        <dbReference type="SAM" id="Phobius"/>
    </source>
</evidence>
<dbReference type="EMBL" id="CAUYUJ010014947">
    <property type="protein sequence ID" value="CAK0847957.1"/>
    <property type="molecule type" value="Genomic_DNA"/>
</dbReference>
<feature type="transmembrane region" description="Helical" evidence="2">
    <location>
        <begin position="36"/>
        <end position="69"/>
    </location>
</feature>
<accession>A0ABN9TPI2</accession>
<organism evidence="3 4">
    <name type="scientific">Prorocentrum cordatum</name>
    <dbReference type="NCBI Taxonomy" id="2364126"/>
    <lineage>
        <taxon>Eukaryota</taxon>
        <taxon>Sar</taxon>
        <taxon>Alveolata</taxon>
        <taxon>Dinophyceae</taxon>
        <taxon>Prorocentrales</taxon>
        <taxon>Prorocentraceae</taxon>
        <taxon>Prorocentrum</taxon>
    </lineage>
</organism>
<feature type="transmembrane region" description="Helical" evidence="2">
    <location>
        <begin position="75"/>
        <end position="97"/>
    </location>
</feature>
<feature type="region of interest" description="Disordered" evidence="1">
    <location>
        <begin position="251"/>
        <end position="271"/>
    </location>
</feature>
<feature type="transmembrane region" description="Helical" evidence="2">
    <location>
        <begin position="6"/>
        <end position="29"/>
    </location>
</feature>
<gene>
    <name evidence="3" type="ORF">PCOR1329_LOCUS41028</name>
</gene>
<keyword evidence="2" id="KW-0812">Transmembrane</keyword>
<name>A0ABN9TPI2_9DINO</name>
<evidence type="ECO:0000256" key="1">
    <source>
        <dbReference type="SAM" id="MobiDB-lite"/>
    </source>
</evidence>
<comment type="caution">
    <text evidence="3">The sequence shown here is derived from an EMBL/GenBank/DDBJ whole genome shotgun (WGS) entry which is preliminary data.</text>
</comment>
<protein>
    <recommendedName>
        <fullName evidence="5">DRBM domain-containing protein</fullName>
    </recommendedName>
</protein>
<sequence length="271" mass="28963">MVVVLVVVRVVVLMVVLVVAVRVAVLVVALMVVRVVVLVVLLMVVLVVVLVVVRVVAAVVALVVALVVVRVVAAVVMPLSVLAVVLVILLVVVRVVVLAARRDAARRTLWYLQHPGYADAFQTSGASGSGAAASSSSCDGQAEARRAVDSPPVPWHRSCAAEPAVRRPTLADTEARLRRLLGLEGRPAEQVWQWSAKSLEGSSAAAPVRYRAAVRVPEVGRTFTGPWRHSAHKAEKAACALLEEFLDSWCKEPPPREAPLPPDPGRRRLAA</sequence>
<reference evidence="3" key="1">
    <citation type="submission" date="2023-10" db="EMBL/GenBank/DDBJ databases">
        <authorList>
            <person name="Chen Y."/>
            <person name="Shah S."/>
            <person name="Dougan E. K."/>
            <person name="Thang M."/>
            <person name="Chan C."/>
        </authorList>
    </citation>
    <scope>NUCLEOTIDE SEQUENCE [LARGE SCALE GENOMIC DNA]</scope>
</reference>
<keyword evidence="4" id="KW-1185">Reference proteome</keyword>
<dbReference type="Proteomes" id="UP001189429">
    <property type="component" value="Unassembled WGS sequence"/>
</dbReference>
<keyword evidence="2" id="KW-0472">Membrane</keyword>
<proteinExistence type="predicted"/>
<keyword evidence="2" id="KW-1133">Transmembrane helix</keyword>